<feature type="transmembrane region" description="Helical" evidence="7">
    <location>
        <begin position="177"/>
        <end position="198"/>
    </location>
</feature>
<dbReference type="Pfam" id="PF00999">
    <property type="entry name" value="Na_H_Exchanger"/>
    <property type="match status" value="1"/>
</dbReference>
<feature type="transmembrane region" description="Helical" evidence="7">
    <location>
        <begin position="42"/>
        <end position="63"/>
    </location>
</feature>
<dbReference type="AlphaFoldDB" id="A0A819G4H4"/>
<feature type="transmembrane region" description="Helical" evidence="7">
    <location>
        <begin position="324"/>
        <end position="343"/>
    </location>
</feature>
<keyword evidence="6 7" id="KW-0472">Membrane</keyword>
<feature type="transmembrane region" description="Helical" evidence="7">
    <location>
        <begin position="522"/>
        <end position="541"/>
    </location>
</feature>
<evidence type="ECO:0000256" key="4">
    <source>
        <dbReference type="ARBA" id="ARBA00022989"/>
    </source>
</evidence>
<dbReference type="PROSITE" id="PS50262">
    <property type="entry name" value="G_PROTEIN_RECEP_F1_2"/>
    <property type="match status" value="1"/>
</dbReference>
<evidence type="ECO:0000313" key="10">
    <source>
        <dbReference type="Proteomes" id="UP000663881"/>
    </source>
</evidence>
<dbReference type="GO" id="GO:0015297">
    <property type="term" value="F:antiporter activity"/>
    <property type="evidence" value="ECO:0007669"/>
    <property type="project" value="InterPro"/>
</dbReference>
<evidence type="ECO:0000313" key="9">
    <source>
        <dbReference type="EMBL" id="CAF3876057.1"/>
    </source>
</evidence>
<keyword evidence="3 7" id="KW-0812">Transmembrane</keyword>
<feature type="transmembrane region" description="Helical" evidence="7">
    <location>
        <begin position="294"/>
        <end position="312"/>
    </location>
</feature>
<dbReference type="InterPro" id="IPR050794">
    <property type="entry name" value="CPA2_transporter"/>
</dbReference>
<evidence type="ECO:0000256" key="3">
    <source>
        <dbReference type="ARBA" id="ARBA00022692"/>
    </source>
</evidence>
<dbReference type="Gene3D" id="1.20.1070.10">
    <property type="entry name" value="Rhodopsin 7-helix transmembrane proteins"/>
    <property type="match status" value="1"/>
</dbReference>
<feature type="transmembrane region" description="Helical" evidence="7">
    <location>
        <begin position="13"/>
        <end position="30"/>
    </location>
</feature>
<dbReference type="InterPro" id="IPR006153">
    <property type="entry name" value="Cation/H_exchanger_TM"/>
</dbReference>
<feature type="transmembrane region" description="Helical" evidence="7">
    <location>
        <begin position="355"/>
        <end position="376"/>
    </location>
</feature>
<feature type="transmembrane region" description="Helical" evidence="7">
    <location>
        <begin position="561"/>
        <end position="585"/>
    </location>
</feature>
<dbReference type="InterPro" id="IPR017452">
    <property type="entry name" value="GPCR_Rhodpsn_7TM"/>
</dbReference>
<feature type="domain" description="G-protein coupled receptors family 1 profile" evidence="8">
    <location>
        <begin position="463"/>
        <end position="694"/>
    </location>
</feature>
<feature type="transmembrane region" description="Helical" evidence="7">
    <location>
        <begin position="675"/>
        <end position="694"/>
    </location>
</feature>
<accession>A0A819G4H4</accession>
<dbReference type="GO" id="GO:0016020">
    <property type="term" value="C:membrane"/>
    <property type="evidence" value="ECO:0007669"/>
    <property type="project" value="UniProtKB-SubCell"/>
</dbReference>
<dbReference type="Proteomes" id="UP000663881">
    <property type="component" value="Unassembled WGS sequence"/>
</dbReference>
<organism evidence="9 10">
    <name type="scientific">Adineta steineri</name>
    <dbReference type="NCBI Taxonomy" id="433720"/>
    <lineage>
        <taxon>Eukaryota</taxon>
        <taxon>Metazoa</taxon>
        <taxon>Spiralia</taxon>
        <taxon>Gnathifera</taxon>
        <taxon>Rotifera</taxon>
        <taxon>Eurotatoria</taxon>
        <taxon>Bdelloidea</taxon>
        <taxon>Adinetida</taxon>
        <taxon>Adinetidae</taxon>
        <taxon>Adineta</taxon>
    </lineage>
</organism>
<evidence type="ECO:0000259" key="8">
    <source>
        <dbReference type="PROSITE" id="PS50262"/>
    </source>
</evidence>
<comment type="caution">
    <text evidence="9">The sequence shown here is derived from an EMBL/GenBank/DDBJ whole genome shotgun (WGS) entry which is preliminary data.</text>
</comment>
<reference evidence="9" key="1">
    <citation type="submission" date="2021-02" db="EMBL/GenBank/DDBJ databases">
        <authorList>
            <person name="Nowell W R."/>
        </authorList>
    </citation>
    <scope>NUCLEOTIDE SEQUENCE</scope>
</reference>
<dbReference type="PANTHER" id="PTHR32468:SF0">
    <property type="entry name" value="K(+)_H(+) ANTIPORTER 1"/>
    <property type="match status" value="1"/>
</dbReference>
<feature type="transmembrane region" description="Helical" evidence="7">
    <location>
        <begin position="388"/>
        <end position="412"/>
    </location>
</feature>
<gene>
    <name evidence="9" type="ORF">OKA104_LOCUS22876</name>
</gene>
<proteinExistence type="predicted"/>
<evidence type="ECO:0000256" key="1">
    <source>
        <dbReference type="ARBA" id="ARBA00004141"/>
    </source>
</evidence>
<keyword evidence="2" id="KW-0813">Transport</keyword>
<evidence type="ECO:0000256" key="2">
    <source>
        <dbReference type="ARBA" id="ARBA00022448"/>
    </source>
</evidence>
<feature type="transmembrane region" description="Helical" evidence="7">
    <location>
        <begin position="141"/>
        <end position="165"/>
    </location>
</feature>
<dbReference type="Gene3D" id="1.20.1530.20">
    <property type="match status" value="1"/>
</dbReference>
<protein>
    <recommendedName>
        <fullName evidence="8">G-protein coupled receptors family 1 profile domain-containing protein</fullName>
    </recommendedName>
</protein>
<evidence type="ECO:0000256" key="5">
    <source>
        <dbReference type="ARBA" id="ARBA00023065"/>
    </source>
</evidence>
<keyword evidence="4 7" id="KW-1133">Transmembrane helix</keyword>
<feature type="transmembrane region" description="Helical" evidence="7">
    <location>
        <begin position="107"/>
        <end position="129"/>
    </location>
</feature>
<feature type="transmembrane region" description="Helical" evidence="7">
    <location>
        <begin position="241"/>
        <end position="260"/>
    </location>
</feature>
<dbReference type="EMBL" id="CAJOAY010001700">
    <property type="protein sequence ID" value="CAF3876057.1"/>
    <property type="molecule type" value="Genomic_DNA"/>
</dbReference>
<evidence type="ECO:0000256" key="7">
    <source>
        <dbReference type="SAM" id="Phobius"/>
    </source>
</evidence>
<comment type="subcellular location">
    <subcellularLocation>
        <location evidence="1">Membrane</location>
        <topology evidence="1">Multi-pass membrane protein</topology>
    </subcellularLocation>
</comment>
<feature type="transmembrane region" description="Helical" evidence="7">
    <location>
        <begin position="210"/>
        <end position="229"/>
    </location>
</feature>
<feature type="transmembrane region" description="Helical" evidence="7">
    <location>
        <begin position="75"/>
        <end position="95"/>
    </location>
</feature>
<feature type="transmembrane region" description="Helical" evidence="7">
    <location>
        <begin position="635"/>
        <end position="655"/>
    </location>
</feature>
<dbReference type="GO" id="GO:1902600">
    <property type="term" value="P:proton transmembrane transport"/>
    <property type="evidence" value="ECO:0007669"/>
    <property type="project" value="InterPro"/>
</dbReference>
<dbReference type="PANTHER" id="PTHR32468">
    <property type="entry name" value="CATION/H + ANTIPORTER"/>
    <property type="match status" value="1"/>
</dbReference>
<name>A0A819G4H4_9BILA</name>
<dbReference type="InterPro" id="IPR038770">
    <property type="entry name" value="Na+/solute_symporter_sf"/>
</dbReference>
<dbReference type="SUPFAM" id="SSF81321">
    <property type="entry name" value="Family A G protein-coupled receptor-like"/>
    <property type="match status" value="1"/>
</dbReference>
<sequence length="722" mass="82019">MVVLLENPHKSELATFLMQVFITLIVCKILGKILSFIRQPQVIGQIIAGIIFGPTVLGNIPGWSDYIWPTSSLPVFQLIANLGLIFFMFFLGLELNLTEIKANWKTTVPVACSSIIVPVGIGCAVAVWFHEFNDGLLVSKAAFMLFIASGFGFSAFPVLATLLNAMNLLNEPIGIQTISLAAVEDIVVWIILAVASAFSSGGSALQGVYTMLYTLAFIIVMIFIIRPIFNRIHTYYLRHDDDCNLYVVVGCFLLLVLGAFTTEMMGIHAFFGAFIAGLCIPRKGELIEFLSLRIELIIVEFFLPLYFANSGLNTRLTLLNTGRIWWSLCVLIILASVAKIVPVTLATRLCTRKPWYYCTSMGILMNTRGIVQLIVLNIGVELNILSPVIFAMFVVMATVLTFSTSPILYLLYRRKHDPTKLEDSNNAQSLQLILEEENNRNDHQDDVPTVELDGLTTRMLSGWTANLTNSIEWLCKIRIFIVLTSRTFVMWTLMLATVDRWLLSSSNVHYRHLCTLKYTRRGMFIILFFSILINIDIIYCYEVDPINTPLKCDSNTELCRFITDFTIAFMIYIIPICLMIIFGLLTIKNIRQIQRIHTQPIVIVTNIGDNKSRVRFTNYRTLRTKKIDRRLLQMHLIQIIILTILNFPIVIQRFYSTLTFYNYKSSLQVSIENLLFNIVLLLNYVASASSFYIFTLGGGDTFRNAFWDLMKSIIHCIRCENM</sequence>
<evidence type="ECO:0000256" key="6">
    <source>
        <dbReference type="ARBA" id="ARBA00023136"/>
    </source>
</evidence>
<keyword evidence="5" id="KW-0406">Ion transport</keyword>
<feature type="transmembrane region" description="Helical" evidence="7">
    <location>
        <begin position="266"/>
        <end position="282"/>
    </location>
</feature>